<keyword evidence="2" id="KW-1185">Reference proteome</keyword>
<dbReference type="Proteomes" id="UP000238479">
    <property type="component" value="Chromosome 3"/>
</dbReference>
<dbReference type="EMBL" id="PDCK01000041">
    <property type="protein sequence ID" value="PRQ45430.1"/>
    <property type="molecule type" value="Genomic_DNA"/>
</dbReference>
<name>A0A2P6RG71_ROSCH</name>
<evidence type="ECO:0000313" key="1">
    <source>
        <dbReference type="EMBL" id="PRQ45430.1"/>
    </source>
</evidence>
<proteinExistence type="predicted"/>
<reference evidence="1 2" key="1">
    <citation type="journal article" date="2018" name="Nat. Genet.">
        <title>The Rosa genome provides new insights in the design of modern roses.</title>
        <authorList>
            <person name="Bendahmane M."/>
        </authorList>
    </citation>
    <scope>NUCLEOTIDE SEQUENCE [LARGE SCALE GENOMIC DNA]</scope>
    <source>
        <strain evidence="2">cv. Old Blush</strain>
    </source>
</reference>
<dbReference type="Gramene" id="PRQ45430">
    <property type="protein sequence ID" value="PRQ45430"/>
    <property type="gene ID" value="RchiOBHm_Chr3g0491301"/>
</dbReference>
<comment type="caution">
    <text evidence="1">The sequence shown here is derived from an EMBL/GenBank/DDBJ whole genome shotgun (WGS) entry which is preliminary data.</text>
</comment>
<sequence>MRFIFCGYCLLCSFDVLLLFSLHHLVLQIGIRARFSKDTKPFSTFISICSFCTLSKGSLVGCSTSLLLN</sequence>
<evidence type="ECO:0000313" key="2">
    <source>
        <dbReference type="Proteomes" id="UP000238479"/>
    </source>
</evidence>
<gene>
    <name evidence="1" type="ORF">RchiOBHm_Chr3g0491301</name>
</gene>
<dbReference type="AlphaFoldDB" id="A0A2P6RG71"/>
<accession>A0A2P6RG71</accession>
<organism evidence="1 2">
    <name type="scientific">Rosa chinensis</name>
    <name type="common">China rose</name>
    <dbReference type="NCBI Taxonomy" id="74649"/>
    <lineage>
        <taxon>Eukaryota</taxon>
        <taxon>Viridiplantae</taxon>
        <taxon>Streptophyta</taxon>
        <taxon>Embryophyta</taxon>
        <taxon>Tracheophyta</taxon>
        <taxon>Spermatophyta</taxon>
        <taxon>Magnoliopsida</taxon>
        <taxon>eudicotyledons</taxon>
        <taxon>Gunneridae</taxon>
        <taxon>Pentapetalae</taxon>
        <taxon>rosids</taxon>
        <taxon>fabids</taxon>
        <taxon>Rosales</taxon>
        <taxon>Rosaceae</taxon>
        <taxon>Rosoideae</taxon>
        <taxon>Rosoideae incertae sedis</taxon>
        <taxon>Rosa</taxon>
    </lineage>
</organism>
<protein>
    <submittedName>
        <fullName evidence="1">Uncharacterized protein</fullName>
    </submittedName>
</protein>